<dbReference type="InterPro" id="IPR050300">
    <property type="entry name" value="GDXG_lipolytic_enzyme"/>
</dbReference>
<dbReference type="PANTHER" id="PTHR48081:SF8">
    <property type="entry name" value="ALPHA_BETA HYDROLASE FOLD-3 DOMAIN-CONTAINING PROTEIN-RELATED"/>
    <property type="match status" value="1"/>
</dbReference>
<keyword evidence="3" id="KW-1133">Transmembrane helix</keyword>
<dbReference type="Gene3D" id="3.40.50.1820">
    <property type="entry name" value="alpha/beta hydrolase"/>
    <property type="match status" value="1"/>
</dbReference>
<evidence type="ECO:0000259" key="4">
    <source>
        <dbReference type="Pfam" id="PF07859"/>
    </source>
</evidence>
<evidence type="ECO:0000256" key="2">
    <source>
        <dbReference type="SAM" id="MobiDB-lite"/>
    </source>
</evidence>
<dbReference type="SUPFAM" id="SSF53474">
    <property type="entry name" value="alpha/beta-Hydrolases"/>
    <property type="match status" value="1"/>
</dbReference>
<feature type="non-terminal residue" evidence="5">
    <location>
        <position position="465"/>
    </location>
</feature>
<reference evidence="5 6" key="1">
    <citation type="submission" date="2015-07" db="EMBL/GenBank/DDBJ databases">
        <authorList>
            <person name="Cajimat M.N.B."/>
            <person name="Milazzo M.L."/>
            <person name="Fulhorst C.F."/>
        </authorList>
    </citation>
    <scope>NUCLEOTIDE SEQUENCE [LARGE SCALE GENOMIC DNA]</scope>
    <source>
        <strain evidence="5">Single colony</strain>
    </source>
</reference>
<feature type="transmembrane region" description="Helical" evidence="3">
    <location>
        <begin position="121"/>
        <end position="142"/>
    </location>
</feature>
<keyword evidence="6" id="KW-1185">Reference proteome</keyword>
<name>A0A0K3CCF1_RHOTO</name>
<dbReference type="InterPro" id="IPR013094">
    <property type="entry name" value="AB_hydrolase_3"/>
</dbReference>
<keyword evidence="3" id="KW-0472">Membrane</keyword>
<dbReference type="Proteomes" id="UP000199069">
    <property type="component" value="Unassembled WGS sequence"/>
</dbReference>
<evidence type="ECO:0000313" key="5">
    <source>
        <dbReference type="EMBL" id="CTR07419.1"/>
    </source>
</evidence>
<feature type="domain" description="Alpha/beta hydrolase fold-3" evidence="4">
    <location>
        <begin position="257"/>
        <end position="451"/>
    </location>
</feature>
<accession>A0A0K3CCF1</accession>
<dbReference type="STRING" id="5286.A0A0K3CCF1"/>
<dbReference type="PANTHER" id="PTHR48081">
    <property type="entry name" value="AB HYDROLASE SUPERFAMILY PROTEIN C4A8.06C"/>
    <property type="match status" value="1"/>
</dbReference>
<dbReference type="AlphaFoldDB" id="A0A0K3CCF1"/>
<organism evidence="5 6">
    <name type="scientific">Rhodotorula toruloides</name>
    <name type="common">Yeast</name>
    <name type="synonym">Rhodosporidium toruloides</name>
    <dbReference type="NCBI Taxonomy" id="5286"/>
    <lineage>
        <taxon>Eukaryota</taxon>
        <taxon>Fungi</taxon>
        <taxon>Dikarya</taxon>
        <taxon>Basidiomycota</taxon>
        <taxon>Pucciniomycotina</taxon>
        <taxon>Microbotryomycetes</taxon>
        <taxon>Sporidiobolales</taxon>
        <taxon>Sporidiobolaceae</taxon>
        <taxon>Rhodotorula</taxon>
    </lineage>
</organism>
<keyword evidence="3" id="KW-0812">Transmembrane</keyword>
<dbReference type="Pfam" id="PF07859">
    <property type="entry name" value="Abhydrolase_3"/>
    <property type="match status" value="1"/>
</dbReference>
<dbReference type="GO" id="GO:0016787">
    <property type="term" value="F:hydrolase activity"/>
    <property type="evidence" value="ECO:0007669"/>
    <property type="project" value="UniProtKB-KW"/>
</dbReference>
<dbReference type="InterPro" id="IPR029058">
    <property type="entry name" value="AB_hydrolase_fold"/>
</dbReference>
<gene>
    <name evidence="5" type="primary">FGENESH: predicted gene_6.202</name>
    <name evidence="5" type="ORF">BN2166_0032800</name>
</gene>
<evidence type="ECO:0000256" key="3">
    <source>
        <dbReference type="SAM" id="Phobius"/>
    </source>
</evidence>
<feature type="region of interest" description="Disordered" evidence="2">
    <location>
        <begin position="57"/>
        <end position="110"/>
    </location>
</feature>
<evidence type="ECO:0000313" key="6">
    <source>
        <dbReference type="Proteomes" id="UP000199069"/>
    </source>
</evidence>
<keyword evidence="1" id="KW-0378">Hydrolase</keyword>
<feature type="compositionally biased region" description="Low complexity" evidence="2">
    <location>
        <begin position="57"/>
        <end position="93"/>
    </location>
</feature>
<sequence>PTSAASDSVPVATVQPVSRPVPPLSPSSPRNLCIDTHPLPLLTPSLPVHTYAPFPVSSRSTSSSPTMASPRASADAAPRKSASSPDPSPANRPGENTVSAEPKHKTRSSPALKPPVNYLRLAWEFLLVLAFLPFHFVLFALVPSKRWRRSWTLLEATMMPAVKRIMGAMDLCGFKISARKTDKEPSRWWLRVRYGVDFEWVEGLRGELVQGVVDDEEVQPAERVGMYSWRRKDAPGSSAGHREGNELVGLFLHGGAAEYRLLPDYPVPAALQDAAAVYLSLLRRGVRGDQIVLLGDSSGGHLALALTRWIKDTIESRKEEALGEGWKLEPPAGLVLFSPWADPSHSFLGHTPDTYIPRKNSCDYLFEVGAFRLHLVSSLLGSHPESFVKSPYMSPGAADVPPGTFTTFPPCFVHYGTGERCQEEGERLVRNLRRDGVRVEAVVTEDTPHDLLLLEMIWKKKQIKQ</sequence>
<protein>
    <submittedName>
        <fullName evidence="5">FGENESH: predicted gene_6.202 protein</fullName>
    </submittedName>
</protein>
<dbReference type="OMA" id="TPIWIQG"/>
<feature type="non-terminal residue" evidence="5">
    <location>
        <position position="1"/>
    </location>
</feature>
<proteinExistence type="predicted"/>
<dbReference type="EMBL" id="CWKI01000006">
    <property type="protein sequence ID" value="CTR07419.1"/>
    <property type="molecule type" value="Genomic_DNA"/>
</dbReference>
<evidence type="ECO:0000256" key="1">
    <source>
        <dbReference type="ARBA" id="ARBA00022801"/>
    </source>
</evidence>
<feature type="region of interest" description="Disordered" evidence="2">
    <location>
        <begin position="1"/>
        <end position="36"/>
    </location>
</feature>